<evidence type="ECO:0000313" key="2">
    <source>
        <dbReference type="Proteomes" id="UP000310200"/>
    </source>
</evidence>
<protein>
    <submittedName>
        <fullName evidence="1">Uncharacterized protein</fullName>
    </submittedName>
</protein>
<dbReference type="EMBL" id="QBLH01003489">
    <property type="protein sequence ID" value="TGZ37998.1"/>
    <property type="molecule type" value="Genomic_DNA"/>
</dbReference>
<dbReference type="Proteomes" id="UP000310200">
    <property type="component" value="Unassembled WGS sequence"/>
</dbReference>
<proteinExistence type="predicted"/>
<sequence>MGSEYERRSDISHLMLHNFLKLAKRALEIILGIIGNVCSSDQTAIDTIGRDQELVIRILSHLTSNNLLILIQLIKFLHSVVWNLWKNRKNLDKSDWAANLMECSFFGDSINLYIKEFN</sequence>
<gene>
    <name evidence="1" type="ORF">DBV15_05262</name>
</gene>
<name>A0A4S2JUT3_9HYME</name>
<accession>A0A4S2JUT3</accession>
<comment type="caution">
    <text evidence="1">The sequence shown here is derived from an EMBL/GenBank/DDBJ whole genome shotgun (WGS) entry which is preliminary data.</text>
</comment>
<dbReference type="AlphaFoldDB" id="A0A4S2JUT3"/>
<organism evidence="1 2">
    <name type="scientific">Temnothorax longispinosus</name>
    <dbReference type="NCBI Taxonomy" id="300112"/>
    <lineage>
        <taxon>Eukaryota</taxon>
        <taxon>Metazoa</taxon>
        <taxon>Ecdysozoa</taxon>
        <taxon>Arthropoda</taxon>
        <taxon>Hexapoda</taxon>
        <taxon>Insecta</taxon>
        <taxon>Pterygota</taxon>
        <taxon>Neoptera</taxon>
        <taxon>Endopterygota</taxon>
        <taxon>Hymenoptera</taxon>
        <taxon>Apocrita</taxon>
        <taxon>Aculeata</taxon>
        <taxon>Formicoidea</taxon>
        <taxon>Formicidae</taxon>
        <taxon>Myrmicinae</taxon>
        <taxon>Temnothorax</taxon>
    </lineage>
</organism>
<evidence type="ECO:0000313" key="1">
    <source>
        <dbReference type="EMBL" id="TGZ37998.1"/>
    </source>
</evidence>
<reference evidence="1 2" key="1">
    <citation type="journal article" date="2019" name="Philos. Trans. R. Soc. Lond., B, Biol. Sci.">
        <title>Ant behaviour and brain gene expression of defending hosts depend on the ecological success of the intruding social parasite.</title>
        <authorList>
            <person name="Kaur R."/>
            <person name="Stoldt M."/>
            <person name="Jongepier E."/>
            <person name="Feldmeyer B."/>
            <person name="Menzel F."/>
            <person name="Bornberg-Bauer E."/>
            <person name="Foitzik S."/>
        </authorList>
    </citation>
    <scope>NUCLEOTIDE SEQUENCE [LARGE SCALE GENOMIC DNA]</scope>
    <source>
        <tissue evidence="1">Whole body</tissue>
    </source>
</reference>
<keyword evidence="2" id="KW-1185">Reference proteome</keyword>